<dbReference type="InterPro" id="IPR003607">
    <property type="entry name" value="HD/PDEase_dom"/>
</dbReference>
<comment type="caution">
    <text evidence="2">The sequence shown here is derived from an EMBL/GenBank/DDBJ whole genome shotgun (WGS) entry which is preliminary data.</text>
</comment>
<dbReference type="InterPro" id="IPR037522">
    <property type="entry name" value="HD_GYP_dom"/>
</dbReference>
<dbReference type="OrthoDB" id="9763857at2"/>
<feature type="domain" description="HD-GYP" evidence="1">
    <location>
        <begin position="140"/>
        <end position="336"/>
    </location>
</feature>
<dbReference type="CDD" id="cd00077">
    <property type="entry name" value="HDc"/>
    <property type="match status" value="1"/>
</dbReference>
<dbReference type="GO" id="GO:0008081">
    <property type="term" value="F:phosphoric diester hydrolase activity"/>
    <property type="evidence" value="ECO:0007669"/>
    <property type="project" value="UniProtKB-ARBA"/>
</dbReference>
<sequence length="408" mass="44721">MLKKIPVGRLRPGMFIHEMCGDWMSHPFWRAQFVLKADGDLRRIVDAGIQHVYIDTDRGLDDVEAVAADEVKAAVEEEISAALSAPPEQILRVSVREEMARARKVHEQAHKVVRTMMSDVRLGKAVSLEDAEPVVEAITGSVLRNSGALMGLIGIKNKDDYTFLHSVSVCTLMIAFGRSLGLAGDELRQGGIGGLLHDIGKMKVPDEVLNKPGRLTDAEFDLIKQHPGDGHAVLLDTAGIGPVPLDITRHHHERLDGSGYPDKLAGDAISTMARMAAIVDVYDAITADRCYHKGLPAAEALRKMWEWSTDHFDQKLLQAFMRCVGIYPVGSLVKLESGRLGVVIEQNDSSLLTPRLRVFFSTKSNGYIKPEVVDLGRKLGSGGGDRIVSAEVPDKWGVDPRRFLLVDA</sequence>
<dbReference type="PANTHER" id="PTHR43155:SF2">
    <property type="entry name" value="CYCLIC DI-GMP PHOSPHODIESTERASE PA4108"/>
    <property type="match status" value="1"/>
</dbReference>
<protein>
    <submittedName>
        <fullName evidence="2">HD-GYP domain-containing protein</fullName>
    </submittedName>
</protein>
<evidence type="ECO:0000313" key="3">
    <source>
        <dbReference type="Proteomes" id="UP000389128"/>
    </source>
</evidence>
<reference evidence="2 3" key="1">
    <citation type="submission" date="2019-01" db="EMBL/GenBank/DDBJ databases">
        <title>Zoogloea oleivorans genome sequencing and assembly.</title>
        <authorList>
            <person name="Tancsics A."/>
            <person name="Farkas M."/>
            <person name="Kriszt B."/>
            <person name="Maroti G."/>
            <person name="Horvath B."/>
        </authorList>
    </citation>
    <scope>NUCLEOTIDE SEQUENCE [LARGE SCALE GENOMIC DNA]</scope>
    <source>
        <strain evidence="2 3">Buc</strain>
    </source>
</reference>
<evidence type="ECO:0000259" key="1">
    <source>
        <dbReference type="PROSITE" id="PS51832"/>
    </source>
</evidence>
<dbReference type="Pfam" id="PF11871">
    <property type="entry name" value="DUF3391"/>
    <property type="match status" value="1"/>
</dbReference>
<accession>A0A6C2CKM3</accession>
<dbReference type="PANTHER" id="PTHR43155">
    <property type="entry name" value="CYCLIC DI-GMP PHOSPHODIESTERASE PA4108-RELATED"/>
    <property type="match status" value="1"/>
</dbReference>
<keyword evidence="3" id="KW-1185">Reference proteome</keyword>
<dbReference type="AlphaFoldDB" id="A0A6C2CKM3"/>
<dbReference type="Pfam" id="PF13487">
    <property type="entry name" value="HD_5"/>
    <property type="match status" value="1"/>
</dbReference>
<dbReference type="SMART" id="SM00471">
    <property type="entry name" value="HDc"/>
    <property type="match status" value="1"/>
</dbReference>
<dbReference type="SUPFAM" id="SSF109604">
    <property type="entry name" value="HD-domain/PDEase-like"/>
    <property type="match status" value="1"/>
</dbReference>
<dbReference type="Proteomes" id="UP000389128">
    <property type="component" value="Unassembled WGS sequence"/>
</dbReference>
<dbReference type="Gene3D" id="1.10.3210.10">
    <property type="entry name" value="Hypothetical protein af1432"/>
    <property type="match status" value="1"/>
</dbReference>
<dbReference type="PROSITE" id="PS51832">
    <property type="entry name" value="HD_GYP"/>
    <property type="match status" value="1"/>
</dbReference>
<evidence type="ECO:0000313" key="2">
    <source>
        <dbReference type="EMBL" id="TYC54850.1"/>
    </source>
</evidence>
<dbReference type="EMBL" id="SDKK01000016">
    <property type="protein sequence ID" value="TYC54850.1"/>
    <property type="molecule type" value="Genomic_DNA"/>
</dbReference>
<organism evidence="2 3">
    <name type="scientific">Zoogloea oleivorans</name>
    <dbReference type="NCBI Taxonomy" id="1552750"/>
    <lineage>
        <taxon>Bacteria</taxon>
        <taxon>Pseudomonadati</taxon>
        <taxon>Pseudomonadota</taxon>
        <taxon>Betaproteobacteria</taxon>
        <taxon>Rhodocyclales</taxon>
        <taxon>Zoogloeaceae</taxon>
        <taxon>Zoogloea</taxon>
    </lineage>
</organism>
<dbReference type="InterPro" id="IPR021812">
    <property type="entry name" value="DUF3391"/>
</dbReference>
<proteinExistence type="predicted"/>
<dbReference type="RefSeq" id="WP_148580267.1">
    <property type="nucleotide sequence ID" value="NZ_SDKK01000016.1"/>
</dbReference>
<name>A0A6C2CKM3_9RHOO</name>
<gene>
    <name evidence="2" type="ORF">ETQ85_16940</name>
</gene>